<dbReference type="Gene3D" id="2.40.50.140">
    <property type="entry name" value="Nucleic acid-binding proteins"/>
    <property type="match status" value="1"/>
</dbReference>
<sequence length="72" mass="8364">MQQDQNQEFSGVVLEALPNTTFRIKLEDGRSVLATIAGKMRRSFIRILPGDEVRVEMTPYDQERGRIVWRGR</sequence>
<dbReference type="PANTHER" id="PTHR33370:SF1">
    <property type="entry name" value="TRANSLATION INITIATION FACTOR IF-1, CHLOROPLASTIC"/>
    <property type="match status" value="1"/>
</dbReference>
<comment type="function">
    <text evidence="4">One of the essential components for the initiation of protein synthesis. Stabilizes the binding of IF-2 and IF-3 on the 30S subunit to which N-formylmethionyl-tRNA(fMet) subsequently binds. Helps modulate mRNA selection, yielding the 30S pre-initiation complex (PIC). Upon addition of the 50S ribosomal subunit IF-1, IF-2 and IF-3 are released leaving the mature 70S translation initiation complex.</text>
</comment>
<keyword evidence="3 4" id="KW-0648">Protein biosynthesis</keyword>
<dbReference type="InterPro" id="IPR012340">
    <property type="entry name" value="NA-bd_OB-fold"/>
</dbReference>
<dbReference type="InterPro" id="IPR004368">
    <property type="entry name" value="TIF_IF1"/>
</dbReference>
<accession>A0A1G1V9H8</accession>
<dbReference type="Proteomes" id="UP000178272">
    <property type="component" value="Unassembled WGS sequence"/>
</dbReference>
<keyword evidence="4" id="KW-0699">rRNA-binding</keyword>
<dbReference type="AlphaFoldDB" id="A0A1G1V9H8"/>
<dbReference type="GO" id="GO:0019843">
    <property type="term" value="F:rRNA binding"/>
    <property type="evidence" value="ECO:0007669"/>
    <property type="project" value="UniProtKB-UniRule"/>
</dbReference>
<evidence type="ECO:0000256" key="3">
    <source>
        <dbReference type="ARBA" id="ARBA00022917"/>
    </source>
</evidence>
<comment type="subunit">
    <text evidence="4">Component of the 30S ribosomal translation pre-initiation complex which assembles on the 30S ribosome in the order IF-2 and IF-3, IF-1 and N-formylmethionyl-tRNA(fMet); mRNA recruitment can occur at any time during PIC assembly.</text>
</comment>
<evidence type="ECO:0000313" key="7">
    <source>
        <dbReference type="EMBL" id="OGY12065.1"/>
    </source>
</evidence>
<proteinExistence type="inferred from homology"/>
<keyword evidence="2 4" id="KW-0396">Initiation factor</keyword>
<comment type="caution">
    <text evidence="7">The sequence shown here is derived from an EMBL/GenBank/DDBJ whole genome shotgun (WGS) entry which is preliminary data.</text>
</comment>
<name>A0A1G1V9H8_9BACT</name>
<dbReference type="HAMAP" id="MF_00075">
    <property type="entry name" value="IF_1"/>
    <property type="match status" value="1"/>
</dbReference>
<evidence type="ECO:0000256" key="4">
    <source>
        <dbReference type="HAMAP-Rule" id="MF_00075"/>
    </source>
</evidence>
<dbReference type="PROSITE" id="PS50832">
    <property type="entry name" value="S1_IF1_TYPE"/>
    <property type="match status" value="1"/>
</dbReference>
<comment type="similarity">
    <text evidence="1 4">Belongs to the IF-1 family.</text>
</comment>
<comment type="subcellular location">
    <subcellularLocation>
        <location evidence="4">Cytoplasm</location>
    </subcellularLocation>
</comment>
<feature type="domain" description="S1-like" evidence="6">
    <location>
        <begin position="1"/>
        <end position="72"/>
    </location>
</feature>
<dbReference type="CDD" id="cd04451">
    <property type="entry name" value="S1_IF1"/>
    <property type="match status" value="1"/>
</dbReference>
<organism evidence="7 8">
    <name type="scientific">Candidatus Blackburnbacteria bacterium RIFCSPHIGHO2_12_FULL_41_13b</name>
    <dbReference type="NCBI Taxonomy" id="1797517"/>
    <lineage>
        <taxon>Bacteria</taxon>
        <taxon>Candidatus Blackburniibacteriota</taxon>
    </lineage>
</organism>
<dbReference type="GO" id="GO:0043022">
    <property type="term" value="F:ribosome binding"/>
    <property type="evidence" value="ECO:0007669"/>
    <property type="project" value="UniProtKB-UniRule"/>
</dbReference>
<keyword evidence="4" id="KW-0694">RNA-binding</keyword>
<evidence type="ECO:0000256" key="2">
    <source>
        <dbReference type="ARBA" id="ARBA00022540"/>
    </source>
</evidence>
<dbReference type="InterPro" id="IPR006196">
    <property type="entry name" value="RNA-binding_domain_S1_IF1"/>
</dbReference>
<dbReference type="SUPFAM" id="SSF50249">
    <property type="entry name" value="Nucleic acid-binding proteins"/>
    <property type="match status" value="1"/>
</dbReference>
<dbReference type="NCBIfam" id="TIGR00008">
    <property type="entry name" value="infA"/>
    <property type="match status" value="1"/>
</dbReference>
<keyword evidence="4" id="KW-0963">Cytoplasm</keyword>
<evidence type="ECO:0000256" key="1">
    <source>
        <dbReference type="ARBA" id="ARBA00010939"/>
    </source>
</evidence>
<evidence type="ECO:0000259" key="6">
    <source>
        <dbReference type="PROSITE" id="PS50832"/>
    </source>
</evidence>
<dbReference type="EMBL" id="MHCA01000027">
    <property type="protein sequence ID" value="OGY12065.1"/>
    <property type="molecule type" value="Genomic_DNA"/>
</dbReference>
<evidence type="ECO:0000256" key="5">
    <source>
        <dbReference type="NCBIfam" id="TIGR00008"/>
    </source>
</evidence>
<dbReference type="STRING" id="1797517.A3F61_03440"/>
<dbReference type="GO" id="GO:0003743">
    <property type="term" value="F:translation initiation factor activity"/>
    <property type="evidence" value="ECO:0007669"/>
    <property type="project" value="UniProtKB-UniRule"/>
</dbReference>
<dbReference type="GO" id="GO:0005829">
    <property type="term" value="C:cytosol"/>
    <property type="evidence" value="ECO:0007669"/>
    <property type="project" value="TreeGrafter"/>
</dbReference>
<dbReference type="FunFam" id="2.40.50.140:FF:000002">
    <property type="entry name" value="Translation initiation factor IF-1"/>
    <property type="match status" value="1"/>
</dbReference>
<evidence type="ECO:0000313" key="8">
    <source>
        <dbReference type="Proteomes" id="UP000178272"/>
    </source>
</evidence>
<gene>
    <name evidence="4" type="primary">infA</name>
    <name evidence="7" type="ORF">A3F61_03440</name>
</gene>
<dbReference type="PANTHER" id="PTHR33370">
    <property type="entry name" value="TRANSLATION INITIATION FACTOR IF-1, CHLOROPLASTIC"/>
    <property type="match status" value="1"/>
</dbReference>
<protein>
    <recommendedName>
        <fullName evidence="4 5">Translation initiation factor IF-1</fullName>
    </recommendedName>
</protein>
<reference evidence="7 8" key="1">
    <citation type="journal article" date="2016" name="Nat. Commun.">
        <title>Thousands of microbial genomes shed light on interconnected biogeochemical processes in an aquifer system.</title>
        <authorList>
            <person name="Anantharaman K."/>
            <person name="Brown C.T."/>
            <person name="Hug L.A."/>
            <person name="Sharon I."/>
            <person name="Castelle C.J."/>
            <person name="Probst A.J."/>
            <person name="Thomas B.C."/>
            <person name="Singh A."/>
            <person name="Wilkins M.J."/>
            <person name="Karaoz U."/>
            <person name="Brodie E.L."/>
            <person name="Williams K.H."/>
            <person name="Hubbard S.S."/>
            <person name="Banfield J.F."/>
        </authorList>
    </citation>
    <scope>NUCLEOTIDE SEQUENCE [LARGE SCALE GENOMIC DNA]</scope>
</reference>
<dbReference type="Pfam" id="PF01176">
    <property type="entry name" value="eIF-1a"/>
    <property type="match status" value="1"/>
</dbReference>